<dbReference type="PANTHER" id="PTHR45791">
    <property type="entry name" value="CALCIUM AND INTEGRIN BINDING FAMILY MEMBER 2"/>
    <property type="match status" value="1"/>
</dbReference>
<dbReference type="FunFam" id="1.10.238.10:FF:000079">
    <property type="entry name" value="Calcium and integrin-binding family member 2"/>
    <property type="match status" value="1"/>
</dbReference>
<dbReference type="Gene3D" id="1.10.238.10">
    <property type="entry name" value="EF-hand"/>
    <property type="match status" value="2"/>
</dbReference>
<keyword evidence="2" id="KW-0677">Repeat</keyword>
<dbReference type="STRING" id="199890.A0A182PM40"/>
<keyword evidence="3" id="KW-0106">Calcium</keyword>
<evidence type="ECO:0000313" key="6">
    <source>
        <dbReference type="EnsemblMetazoa" id="AEPI008013-PA"/>
    </source>
</evidence>
<dbReference type="GO" id="GO:0000287">
    <property type="term" value="F:magnesium ion binding"/>
    <property type="evidence" value="ECO:0007669"/>
    <property type="project" value="TreeGrafter"/>
</dbReference>
<keyword evidence="7" id="KW-1185">Reference proteome</keyword>
<dbReference type="Proteomes" id="UP000075885">
    <property type="component" value="Unassembled WGS sequence"/>
</dbReference>
<dbReference type="InterPro" id="IPR002048">
    <property type="entry name" value="EF_hand_dom"/>
</dbReference>
<dbReference type="AlphaFoldDB" id="A0A182PM40"/>
<dbReference type="PROSITE" id="PS50222">
    <property type="entry name" value="EF_HAND_2"/>
    <property type="match status" value="1"/>
</dbReference>
<feature type="domain" description="EF-hand" evidence="5">
    <location>
        <begin position="102"/>
        <end position="137"/>
    </location>
</feature>
<evidence type="ECO:0000313" key="7">
    <source>
        <dbReference type="Proteomes" id="UP000075885"/>
    </source>
</evidence>
<organism evidence="6 7">
    <name type="scientific">Anopheles epiroticus</name>
    <dbReference type="NCBI Taxonomy" id="199890"/>
    <lineage>
        <taxon>Eukaryota</taxon>
        <taxon>Metazoa</taxon>
        <taxon>Ecdysozoa</taxon>
        <taxon>Arthropoda</taxon>
        <taxon>Hexapoda</taxon>
        <taxon>Insecta</taxon>
        <taxon>Pterygota</taxon>
        <taxon>Neoptera</taxon>
        <taxon>Endopterygota</taxon>
        <taxon>Diptera</taxon>
        <taxon>Nematocera</taxon>
        <taxon>Culicoidea</taxon>
        <taxon>Culicidae</taxon>
        <taxon>Anophelinae</taxon>
        <taxon>Anopheles</taxon>
    </lineage>
</organism>
<dbReference type="EnsemblMetazoa" id="AEPI008013-RA">
    <property type="protein sequence ID" value="AEPI008013-PA"/>
    <property type="gene ID" value="AEPI008013"/>
</dbReference>
<dbReference type="PANTHER" id="PTHR45791:SF9">
    <property type="entry name" value="FREQUENIN-1-LIKE PROTEIN"/>
    <property type="match status" value="1"/>
</dbReference>
<keyword evidence="4" id="KW-0460">Magnesium</keyword>
<dbReference type="SMART" id="SM00054">
    <property type="entry name" value="EFh"/>
    <property type="match status" value="2"/>
</dbReference>
<dbReference type="VEuPathDB" id="VectorBase:AEPI008013"/>
<dbReference type="SUPFAM" id="SSF47473">
    <property type="entry name" value="EF-hand"/>
    <property type="match status" value="1"/>
</dbReference>
<evidence type="ECO:0000256" key="2">
    <source>
        <dbReference type="ARBA" id="ARBA00022737"/>
    </source>
</evidence>
<evidence type="ECO:0000256" key="1">
    <source>
        <dbReference type="ARBA" id="ARBA00022723"/>
    </source>
</evidence>
<reference evidence="7" key="1">
    <citation type="submission" date="2013-03" db="EMBL/GenBank/DDBJ databases">
        <title>The Genome Sequence of Anopheles epiroticus epiroticus2.</title>
        <authorList>
            <consortium name="The Broad Institute Genomics Platform"/>
            <person name="Neafsey D.E."/>
            <person name="Howell P."/>
            <person name="Walker B."/>
            <person name="Young S.K."/>
            <person name="Zeng Q."/>
            <person name="Gargeya S."/>
            <person name="Fitzgerald M."/>
            <person name="Haas B."/>
            <person name="Abouelleil A."/>
            <person name="Allen A.W."/>
            <person name="Alvarado L."/>
            <person name="Arachchi H.M."/>
            <person name="Berlin A.M."/>
            <person name="Chapman S.B."/>
            <person name="Gainer-Dewar J."/>
            <person name="Goldberg J."/>
            <person name="Griggs A."/>
            <person name="Gujja S."/>
            <person name="Hansen M."/>
            <person name="Howarth C."/>
            <person name="Imamovic A."/>
            <person name="Ireland A."/>
            <person name="Larimer J."/>
            <person name="McCowan C."/>
            <person name="Murphy C."/>
            <person name="Pearson M."/>
            <person name="Poon T.W."/>
            <person name="Priest M."/>
            <person name="Roberts A."/>
            <person name="Saif S."/>
            <person name="Shea T."/>
            <person name="Sisk P."/>
            <person name="Sykes S."/>
            <person name="Wortman J."/>
            <person name="Nusbaum C."/>
            <person name="Birren B."/>
        </authorList>
    </citation>
    <scope>NUCLEOTIDE SEQUENCE [LARGE SCALE GENOMIC DNA]</scope>
    <source>
        <strain evidence="7">Epiroticus2</strain>
    </source>
</reference>
<keyword evidence="1" id="KW-0479">Metal-binding</keyword>
<evidence type="ECO:0000259" key="5">
    <source>
        <dbReference type="PROSITE" id="PS50222"/>
    </source>
</evidence>
<evidence type="ECO:0000256" key="4">
    <source>
        <dbReference type="ARBA" id="ARBA00022842"/>
    </source>
</evidence>
<evidence type="ECO:0000256" key="3">
    <source>
        <dbReference type="ARBA" id="ARBA00022837"/>
    </source>
</evidence>
<proteinExistence type="predicted"/>
<protein>
    <recommendedName>
        <fullName evidence="5">EF-hand domain-containing protein</fullName>
    </recommendedName>
</protein>
<dbReference type="InterPro" id="IPR051433">
    <property type="entry name" value="CIBP"/>
</dbReference>
<dbReference type="GO" id="GO:0005509">
    <property type="term" value="F:calcium ion binding"/>
    <property type="evidence" value="ECO:0007669"/>
    <property type="project" value="InterPro"/>
</dbReference>
<name>A0A182PM40_9DIPT</name>
<sequence length="187" mass="21852">MGSKTTKTSIITNEQLAEYAELTYLSKSEIIFILQKFLQLDGGRNFSLTKRFPEQDVVDLFPQLKHNPFRDRLLHVFSSENDDSFSFEDMLDLFSVLSEKCPLTVKATWAFQIYDFDNDNLITKEDILELCDRITQQDRLQEEEKNSIADLLLKEIDLQNNGNIGEFEFVHAMSKMPEFRQTFSCRV</sequence>
<dbReference type="InterPro" id="IPR018247">
    <property type="entry name" value="EF_Hand_1_Ca_BS"/>
</dbReference>
<dbReference type="Pfam" id="PF13499">
    <property type="entry name" value="EF-hand_7"/>
    <property type="match status" value="1"/>
</dbReference>
<dbReference type="PROSITE" id="PS00018">
    <property type="entry name" value="EF_HAND_1"/>
    <property type="match status" value="1"/>
</dbReference>
<accession>A0A182PM40</accession>
<reference evidence="6" key="2">
    <citation type="submission" date="2020-05" db="UniProtKB">
        <authorList>
            <consortium name="EnsemblMetazoa"/>
        </authorList>
    </citation>
    <scope>IDENTIFICATION</scope>
    <source>
        <strain evidence="6">Epiroticus2</strain>
    </source>
</reference>
<dbReference type="InterPro" id="IPR011992">
    <property type="entry name" value="EF-hand-dom_pair"/>
</dbReference>